<dbReference type="AlphaFoldDB" id="A0A5J4ZGQ4"/>
<gene>
    <name evidence="2" type="ORF">F0562_017336</name>
</gene>
<accession>A0A5J4ZGQ4</accession>
<organism evidence="2 3">
    <name type="scientific">Nyssa sinensis</name>
    <dbReference type="NCBI Taxonomy" id="561372"/>
    <lineage>
        <taxon>Eukaryota</taxon>
        <taxon>Viridiplantae</taxon>
        <taxon>Streptophyta</taxon>
        <taxon>Embryophyta</taxon>
        <taxon>Tracheophyta</taxon>
        <taxon>Spermatophyta</taxon>
        <taxon>Magnoliopsida</taxon>
        <taxon>eudicotyledons</taxon>
        <taxon>Gunneridae</taxon>
        <taxon>Pentapetalae</taxon>
        <taxon>asterids</taxon>
        <taxon>Cornales</taxon>
        <taxon>Nyssaceae</taxon>
        <taxon>Nyssa</taxon>
    </lineage>
</organism>
<reference evidence="2 3" key="1">
    <citation type="submission" date="2019-09" db="EMBL/GenBank/DDBJ databases">
        <title>A chromosome-level genome assembly of the Chinese tupelo Nyssa sinensis.</title>
        <authorList>
            <person name="Yang X."/>
            <person name="Kang M."/>
            <person name="Yang Y."/>
            <person name="Xiong H."/>
            <person name="Wang M."/>
            <person name="Zhang Z."/>
            <person name="Wang Z."/>
            <person name="Wu H."/>
            <person name="Ma T."/>
            <person name="Liu J."/>
            <person name="Xi Z."/>
        </authorList>
    </citation>
    <scope>NUCLEOTIDE SEQUENCE [LARGE SCALE GENOMIC DNA]</scope>
    <source>
        <strain evidence="2">J267</strain>
        <tissue evidence="2">Leaf</tissue>
    </source>
</reference>
<evidence type="ECO:0000313" key="2">
    <source>
        <dbReference type="EMBL" id="KAA8516846.1"/>
    </source>
</evidence>
<evidence type="ECO:0008006" key="4">
    <source>
        <dbReference type="Google" id="ProtNLM"/>
    </source>
</evidence>
<keyword evidence="1" id="KW-0472">Membrane</keyword>
<dbReference type="EMBL" id="CM018051">
    <property type="protein sequence ID" value="KAA8516846.1"/>
    <property type="molecule type" value="Genomic_DNA"/>
</dbReference>
<keyword evidence="1" id="KW-0812">Transmembrane</keyword>
<dbReference type="Proteomes" id="UP000325577">
    <property type="component" value="Linkage Group LG8"/>
</dbReference>
<keyword evidence="3" id="KW-1185">Reference proteome</keyword>
<sequence length="173" mass="19406">MITGLRFQGQHINMNSKYEMSRALELLGVGTEAVTEGKIRLSNITPTMEEVNLAPASDEAKAILFRQLFLYFLSSCFFSNNRLVINHEFVQFLEQIEEVGSYDWGAMTYAAFLAGMRRKVTGEMGAFTGFWPFLLGTFSQGPFAGVLPVLLPLPTSQILLLLVASWITLMRPR</sequence>
<proteinExistence type="predicted"/>
<keyword evidence="1" id="KW-1133">Transmembrane helix</keyword>
<protein>
    <recommendedName>
        <fullName evidence="4">Aminotransferase-like plant mobile domain-containing protein</fullName>
    </recommendedName>
</protein>
<evidence type="ECO:0000313" key="3">
    <source>
        <dbReference type="Proteomes" id="UP000325577"/>
    </source>
</evidence>
<dbReference type="OrthoDB" id="1718581at2759"/>
<feature type="transmembrane region" description="Helical" evidence="1">
    <location>
        <begin position="149"/>
        <end position="169"/>
    </location>
</feature>
<name>A0A5J4ZGQ4_9ASTE</name>
<evidence type="ECO:0000256" key="1">
    <source>
        <dbReference type="SAM" id="Phobius"/>
    </source>
</evidence>